<sequence length="280" mass="30611">MLAPDYHVSDDWMRSSRSLIDAQLERLLRADRASTVTEAMRYSVLAPGKRIRPLLTLAVAEYLGARPEGLLHVACSIEMIHAASLVLDDLPCMDNDHQRRQRPSTHAAFGEDVSILAAISLLMKSYCILASHAAVPQATRLQLIELLCDTIGANGLSLGQYIDLSVKTQAVNAGAIADVHHLKTGVLFIAAAKAGCLLCDATPEQSARIERFTTCIGLAFQLMDDLQDVADTGLNLAARIGRSNAERQFREHLREAEKAIDGERNSAVLKDFLHAVFNRT</sequence>
<evidence type="ECO:0000313" key="8">
    <source>
        <dbReference type="EMBL" id="NEX59604.1"/>
    </source>
</evidence>
<dbReference type="GO" id="GO:0008299">
    <property type="term" value="P:isoprenoid biosynthetic process"/>
    <property type="evidence" value="ECO:0007669"/>
    <property type="project" value="UniProtKB-KW"/>
</dbReference>
<dbReference type="GO" id="GO:0004659">
    <property type="term" value="F:prenyltransferase activity"/>
    <property type="evidence" value="ECO:0007669"/>
    <property type="project" value="InterPro"/>
</dbReference>
<dbReference type="RefSeq" id="WP_163959920.1">
    <property type="nucleotide sequence ID" value="NZ_JAAIVB010000004.1"/>
</dbReference>
<dbReference type="CDD" id="cd00685">
    <property type="entry name" value="Trans_IPPS_HT"/>
    <property type="match status" value="1"/>
</dbReference>
<dbReference type="PANTHER" id="PTHR43281">
    <property type="entry name" value="FARNESYL DIPHOSPHATE SYNTHASE"/>
    <property type="match status" value="1"/>
</dbReference>
<dbReference type="EMBL" id="JAAIVB010000004">
    <property type="protein sequence ID" value="NEX59604.1"/>
    <property type="molecule type" value="Genomic_DNA"/>
</dbReference>
<dbReference type="GO" id="GO:0046872">
    <property type="term" value="F:metal ion binding"/>
    <property type="evidence" value="ECO:0007669"/>
    <property type="project" value="UniProtKB-KW"/>
</dbReference>
<dbReference type="SFLD" id="SFLDS00005">
    <property type="entry name" value="Isoprenoid_Synthase_Type_I"/>
    <property type="match status" value="1"/>
</dbReference>
<dbReference type="AlphaFoldDB" id="A0A6B3SFH6"/>
<dbReference type="SUPFAM" id="SSF48576">
    <property type="entry name" value="Terpenoid synthases"/>
    <property type="match status" value="1"/>
</dbReference>
<reference evidence="8 9" key="1">
    <citation type="submission" date="2020-02" db="EMBL/GenBank/DDBJ databases">
        <authorList>
            <person name="Kim M.K."/>
        </authorList>
    </citation>
    <scope>NUCLEOTIDE SEQUENCE [LARGE SCALE GENOMIC DNA]</scope>
    <source>
        <strain evidence="8 9">17J57-3</strain>
    </source>
</reference>
<organism evidence="8 9">
    <name type="scientific">Noviherbaspirillum galbum</name>
    <dbReference type="NCBI Taxonomy" id="2709383"/>
    <lineage>
        <taxon>Bacteria</taxon>
        <taxon>Pseudomonadati</taxon>
        <taxon>Pseudomonadota</taxon>
        <taxon>Betaproteobacteria</taxon>
        <taxon>Burkholderiales</taxon>
        <taxon>Oxalobacteraceae</taxon>
        <taxon>Noviherbaspirillum</taxon>
    </lineage>
</organism>
<protein>
    <submittedName>
        <fullName evidence="8">Polyprenyl synthetase family protein</fullName>
    </submittedName>
</protein>
<keyword evidence="5" id="KW-0460">Magnesium</keyword>
<evidence type="ECO:0000256" key="4">
    <source>
        <dbReference type="ARBA" id="ARBA00022723"/>
    </source>
</evidence>
<dbReference type="PROSITE" id="PS00444">
    <property type="entry name" value="POLYPRENYL_SYNTHASE_2"/>
    <property type="match status" value="1"/>
</dbReference>
<evidence type="ECO:0000256" key="5">
    <source>
        <dbReference type="ARBA" id="ARBA00022842"/>
    </source>
</evidence>
<evidence type="ECO:0000313" key="9">
    <source>
        <dbReference type="Proteomes" id="UP000482155"/>
    </source>
</evidence>
<comment type="similarity">
    <text evidence="2 7">Belongs to the FPP/GGPP synthase family.</text>
</comment>
<comment type="caution">
    <text evidence="8">The sequence shown here is derived from an EMBL/GenBank/DDBJ whole genome shotgun (WGS) entry which is preliminary data.</text>
</comment>
<accession>A0A6B3SFH6</accession>
<keyword evidence="9" id="KW-1185">Reference proteome</keyword>
<evidence type="ECO:0000256" key="1">
    <source>
        <dbReference type="ARBA" id="ARBA00001946"/>
    </source>
</evidence>
<keyword evidence="4" id="KW-0479">Metal-binding</keyword>
<evidence type="ECO:0000256" key="3">
    <source>
        <dbReference type="ARBA" id="ARBA00022679"/>
    </source>
</evidence>
<proteinExistence type="inferred from homology"/>
<name>A0A6B3SFH6_9BURK</name>
<dbReference type="InterPro" id="IPR008949">
    <property type="entry name" value="Isoprenoid_synthase_dom_sf"/>
</dbReference>
<evidence type="ECO:0000256" key="2">
    <source>
        <dbReference type="ARBA" id="ARBA00006706"/>
    </source>
</evidence>
<gene>
    <name evidence="8" type="ORF">G3574_00800</name>
</gene>
<comment type="cofactor">
    <cofactor evidence="1">
        <name>Mg(2+)</name>
        <dbReference type="ChEBI" id="CHEBI:18420"/>
    </cofactor>
</comment>
<dbReference type="PANTHER" id="PTHR43281:SF1">
    <property type="entry name" value="FARNESYL DIPHOSPHATE SYNTHASE"/>
    <property type="match status" value="1"/>
</dbReference>
<dbReference type="Pfam" id="PF00348">
    <property type="entry name" value="polyprenyl_synt"/>
    <property type="match status" value="1"/>
</dbReference>
<evidence type="ECO:0000256" key="6">
    <source>
        <dbReference type="ARBA" id="ARBA00023229"/>
    </source>
</evidence>
<evidence type="ECO:0000256" key="7">
    <source>
        <dbReference type="RuleBase" id="RU004466"/>
    </source>
</evidence>
<dbReference type="InterPro" id="IPR033749">
    <property type="entry name" value="Polyprenyl_synt_CS"/>
</dbReference>
<dbReference type="Proteomes" id="UP000482155">
    <property type="component" value="Unassembled WGS sequence"/>
</dbReference>
<keyword evidence="6" id="KW-0414">Isoprene biosynthesis</keyword>
<dbReference type="InterPro" id="IPR000092">
    <property type="entry name" value="Polyprenyl_synt"/>
</dbReference>
<keyword evidence="3 7" id="KW-0808">Transferase</keyword>
<dbReference type="Gene3D" id="1.10.600.10">
    <property type="entry name" value="Farnesyl Diphosphate Synthase"/>
    <property type="match status" value="1"/>
</dbReference>